<comment type="caution">
    <text evidence="10">The sequence shown here is derived from an EMBL/GenBank/DDBJ whole genome shotgun (WGS) entry which is preliminary data.</text>
</comment>
<evidence type="ECO:0000256" key="3">
    <source>
        <dbReference type="ARBA" id="ARBA00011890"/>
    </source>
</evidence>
<dbReference type="Proteomes" id="UP000178646">
    <property type="component" value="Unassembled WGS sequence"/>
</dbReference>
<sequence length="216" mass="23695">MKYLIKELMEEGILKTPSIIDAFEKVDRKDFVLEELKDKAYLNTPLPIGYGQTISQPLTVAFMLELLQPEKGNKILEIGSGSGWQTALLAHVVSVGGKIFAAELIPELMDFGRKNVAKYGFIKNKTVEFHSLNAAKGMPEEAPFDRIISAASGMELPAAWKEQLKIGGRIVAPVKDAIHLLIKKGPSAGEAGEMEFEESIYSGFAFVPLVSLNEDI</sequence>
<keyword evidence="6 10" id="KW-0489">Methyltransferase</keyword>
<dbReference type="InterPro" id="IPR029063">
    <property type="entry name" value="SAM-dependent_MTases_sf"/>
</dbReference>
<comment type="subcellular location">
    <subcellularLocation>
        <location evidence="1">Cytoplasm</location>
    </subcellularLocation>
</comment>
<dbReference type="Gene3D" id="3.40.50.150">
    <property type="entry name" value="Vaccinia Virus protein VP39"/>
    <property type="match status" value="1"/>
</dbReference>
<evidence type="ECO:0000313" key="10">
    <source>
        <dbReference type="EMBL" id="OHA50582.1"/>
    </source>
</evidence>
<reference evidence="10 11" key="1">
    <citation type="journal article" date="2016" name="Nat. Commun.">
        <title>Thousands of microbial genomes shed light on interconnected biogeochemical processes in an aquifer system.</title>
        <authorList>
            <person name="Anantharaman K."/>
            <person name="Brown C.T."/>
            <person name="Hug L.A."/>
            <person name="Sharon I."/>
            <person name="Castelle C.J."/>
            <person name="Probst A.J."/>
            <person name="Thomas B.C."/>
            <person name="Singh A."/>
            <person name="Wilkins M.J."/>
            <person name="Karaoz U."/>
            <person name="Brodie E.L."/>
            <person name="Williams K.H."/>
            <person name="Hubbard S.S."/>
            <person name="Banfield J.F."/>
        </authorList>
    </citation>
    <scope>NUCLEOTIDE SEQUENCE [LARGE SCALE GENOMIC DNA]</scope>
</reference>
<dbReference type="GO" id="GO:0030091">
    <property type="term" value="P:protein repair"/>
    <property type="evidence" value="ECO:0007669"/>
    <property type="project" value="UniProtKB-UniRule"/>
</dbReference>
<evidence type="ECO:0000256" key="1">
    <source>
        <dbReference type="ARBA" id="ARBA00004496"/>
    </source>
</evidence>
<evidence type="ECO:0000256" key="6">
    <source>
        <dbReference type="ARBA" id="ARBA00022603"/>
    </source>
</evidence>
<dbReference type="PANTHER" id="PTHR11579:SF0">
    <property type="entry name" value="PROTEIN-L-ISOASPARTATE(D-ASPARTATE) O-METHYLTRANSFERASE"/>
    <property type="match status" value="1"/>
</dbReference>
<dbReference type="InterPro" id="IPR000682">
    <property type="entry name" value="PCMT"/>
</dbReference>
<dbReference type="AlphaFoldDB" id="A0A1G2PSL4"/>
<evidence type="ECO:0000256" key="4">
    <source>
        <dbReference type="ARBA" id="ARBA00013346"/>
    </source>
</evidence>
<proteinExistence type="inferred from homology"/>
<dbReference type="GO" id="GO:0032259">
    <property type="term" value="P:methylation"/>
    <property type="evidence" value="ECO:0007669"/>
    <property type="project" value="UniProtKB-KW"/>
</dbReference>
<evidence type="ECO:0000256" key="8">
    <source>
        <dbReference type="ARBA" id="ARBA00022691"/>
    </source>
</evidence>
<evidence type="ECO:0000256" key="9">
    <source>
        <dbReference type="NCBIfam" id="TIGR00080"/>
    </source>
</evidence>
<dbReference type="Pfam" id="PF01135">
    <property type="entry name" value="PCMT"/>
    <property type="match status" value="1"/>
</dbReference>
<gene>
    <name evidence="10" type="ORF">A2W59_01290</name>
</gene>
<dbReference type="CDD" id="cd02440">
    <property type="entry name" value="AdoMet_MTases"/>
    <property type="match status" value="1"/>
</dbReference>
<dbReference type="GO" id="GO:0004719">
    <property type="term" value="F:protein-L-isoaspartate (D-aspartate) O-methyltransferase activity"/>
    <property type="evidence" value="ECO:0007669"/>
    <property type="project" value="UniProtKB-UniRule"/>
</dbReference>
<dbReference type="NCBIfam" id="TIGR00080">
    <property type="entry name" value="pimt"/>
    <property type="match status" value="1"/>
</dbReference>
<dbReference type="EC" id="2.1.1.77" evidence="3 9"/>
<name>A0A1G2PSL4_9BACT</name>
<evidence type="ECO:0000256" key="5">
    <source>
        <dbReference type="ARBA" id="ARBA00022490"/>
    </source>
</evidence>
<dbReference type="SUPFAM" id="SSF53335">
    <property type="entry name" value="S-adenosyl-L-methionine-dependent methyltransferases"/>
    <property type="match status" value="1"/>
</dbReference>
<keyword evidence="5" id="KW-0963">Cytoplasm</keyword>
<accession>A0A1G2PSL4</accession>
<keyword evidence="8" id="KW-0949">S-adenosyl-L-methionine</keyword>
<dbReference type="PANTHER" id="PTHR11579">
    <property type="entry name" value="PROTEIN-L-ISOASPARTATE O-METHYLTRANSFERASE"/>
    <property type="match status" value="1"/>
</dbReference>
<evidence type="ECO:0000313" key="11">
    <source>
        <dbReference type="Proteomes" id="UP000178646"/>
    </source>
</evidence>
<comment type="similarity">
    <text evidence="2">Belongs to the methyltransferase superfamily. L-isoaspartyl/D-aspartyl protein methyltransferase family.</text>
</comment>
<keyword evidence="7 10" id="KW-0808">Transferase</keyword>
<protein>
    <recommendedName>
        <fullName evidence="4 9">Protein-L-isoaspartate O-methyltransferase</fullName>
        <ecNumber evidence="3 9">2.1.1.77</ecNumber>
    </recommendedName>
</protein>
<dbReference type="EMBL" id="MHSU01000014">
    <property type="protein sequence ID" value="OHA50582.1"/>
    <property type="molecule type" value="Genomic_DNA"/>
</dbReference>
<evidence type="ECO:0000256" key="7">
    <source>
        <dbReference type="ARBA" id="ARBA00022679"/>
    </source>
</evidence>
<dbReference type="GO" id="GO:0005737">
    <property type="term" value="C:cytoplasm"/>
    <property type="evidence" value="ECO:0007669"/>
    <property type="project" value="UniProtKB-SubCell"/>
</dbReference>
<organism evidence="10 11">
    <name type="scientific">Candidatus Terrybacteria bacterium RIFCSPHIGHO2_02_41_19</name>
    <dbReference type="NCBI Taxonomy" id="1802364"/>
    <lineage>
        <taxon>Bacteria</taxon>
        <taxon>Candidatus Terryibacteriota</taxon>
    </lineage>
</organism>
<evidence type="ECO:0000256" key="2">
    <source>
        <dbReference type="ARBA" id="ARBA00005369"/>
    </source>
</evidence>